<comment type="caution">
    <text evidence="1">The sequence shown here is derived from an EMBL/GenBank/DDBJ whole genome shotgun (WGS) entry which is preliminary data.</text>
</comment>
<evidence type="ECO:0000313" key="1">
    <source>
        <dbReference type="EMBL" id="OAE45650.1"/>
    </source>
</evidence>
<accession>A0A176XCN7</accession>
<dbReference type="Proteomes" id="UP000077098">
    <property type="component" value="Unassembled WGS sequence"/>
</dbReference>
<dbReference type="AlphaFoldDB" id="A0A176XCN7"/>
<reference evidence="1 2" key="1">
    <citation type="submission" date="2016-05" db="EMBL/GenBank/DDBJ databases">
        <authorList>
            <person name="Lavstsen T."/>
            <person name="Jespersen J.S."/>
        </authorList>
    </citation>
    <scope>NUCLEOTIDE SEQUENCE [LARGE SCALE GENOMIC DNA]</scope>
    <source>
        <strain evidence="1 2">KCJ1736</strain>
    </source>
</reference>
<protein>
    <submittedName>
        <fullName evidence="1">Uncharacterized protein</fullName>
    </submittedName>
</protein>
<proteinExistence type="predicted"/>
<organism evidence="1 2">
    <name type="scientific">Agrobacterium tumefaciens</name>
    <dbReference type="NCBI Taxonomy" id="358"/>
    <lineage>
        <taxon>Bacteria</taxon>
        <taxon>Pseudomonadati</taxon>
        <taxon>Pseudomonadota</taxon>
        <taxon>Alphaproteobacteria</taxon>
        <taxon>Hyphomicrobiales</taxon>
        <taxon>Rhizobiaceae</taxon>
        <taxon>Rhizobium/Agrobacterium group</taxon>
        <taxon>Agrobacterium</taxon>
        <taxon>Agrobacterium tumefaciens complex</taxon>
    </lineage>
</organism>
<gene>
    <name evidence="1" type="ORF">A7J57_16725</name>
</gene>
<sequence length="80" mass="8964">MGMITIEKYVEGRCVEKMSLPVAPLRFLANLLPRKAKFELLALGLDVDTILAASRTSPAECWVDVEENTVPKRVRVVRHA</sequence>
<dbReference type="RefSeq" id="WP_063949220.1">
    <property type="nucleotide sequence ID" value="NZ_LXPS01000013.1"/>
</dbReference>
<name>A0A176XCN7_AGRTU</name>
<dbReference type="EMBL" id="LXPS01000013">
    <property type="protein sequence ID" value="OAE45650.1"/>
    <property type="molecule type" value="Genomic_DNA"/>
</dbReference>
<evidence type="ECO:0000313" key="2">
    <source>
        <dbReference type="Proteomes" id="UP000077098"/>
    </source>
</evidence>